<protein>
    <submittedName>
        <fullName evidence="1">Uncharacterized protein</fullName>
    </submittedName>
</protein>
<dbReference type="EMBL" id="KQ971338">
    <property type="protein sequence ID" value="EFA02553.1"/>
    <property type="molecule type" value="Genomic_DNA"/>
</dbReference>
<proteinExistence type="predicted"/>
<reference evidence="1 2" key="1">
    <citation type="journal article" date="2008" name="Nature">
        <title>The genome of the model beetle and pest Tribolium castaneum.</title>
        <authorList>
            <consortium name="Tribolium Genome Sequencing Consortium"/>
            <person name="Richards S."/>
            <person name="Gibbs R.A."/>
            <person name="Weinstock G.M."/>
            <person name="Brown S.J."/>
            <person name="Denell R."/>
            <person name="Beeman R.W."/>
            <person name="Gibbs R."/>
            <person name="Beeman R.W."/>
            <person name="Brown S.J."/>
            <person name="Bucher G."/>
            <person name="Friedrich M."/>
            <person name="Grimmelikhuijzen C.J."/>
            <person name="Klingler M."/>
            <person name="Lorenzen M."/>
            <person name="Richards S."/>
            <person name="Roth S."/>
            <person name="Schroder R."/>
            <person name="Tautz D."/>
            <person name="Zdobnov E.M."/>
            <person name="Muzny D."/>
            <person name="Gibbs R.A."/>
            <person name="Weinstock G.M."/>
            <person name="Attaway T."/>
            <person name="Bell S."/>
            <person name="Buhay C.J."/>
            <person name="Chandrabose M.N."/>
            <person name="Chavez D."/>
            <person name="Clerk-Blankenburg K.P."/>
            <person name="Cree A."/>
            <person name="Dao M."/>
            <person name="Davis C."/>
            <person name="Chacko J."/>
            <person name="Dinh H."/>
            <person name="Dugan-Rocha S."/>
            <person name="Fowler G."/>
            <person name="Garner T.T."/>
            <person name="Garnes J."/>
            <person name="Gnirke A."/>
            <person name="Hawes A."/>
            <person name="Hernandez J."/>
            <person name="Hines S."/>
            <person name="Holder M."/>
            <person name="Hume J."/>
            <person name="Jhangiani S.N."/>
            <person name="Joshi V."/>
            <person name="Khan Z.M."/>
            <person name="Jackson L."/>
            <person name="Kovar C."/>
            <person name="Kowis A."/>
            <person name="Lee S."/>
            <person name="Lewis L.R."/>
            <person name="Margolis J."/>
            <person name="Morgan M."/>
            <person name="Nazareth L.V."/>
            <person name="Nguyen N."/>
            <person name="Okwuonu G."/>
            <person name="Parker D."/>
            <person name="Richards S."/>
            <person name="Ruiz S.J."/>
            <person name="Santibanez J."/>
            <person name="Savard J."/>
            <person name="Scherer S.E."/>
            <person name="Schneider B."/>
            <person name="Sodergren E."/>
            <person name="Tautz D."/>
            <person name="Vattahil S."/>
            <person name="Villasana D."/>
            <person name="White C.S."/>
            <person name="Wright R."/>
            <person name="Park Y."/>
            <person name="Beeman R.W."/>
            <person name="Lord J."/>
            <person name="Oppert B."/>
            <person name="Lorenzen M."/>
            <person name="Brown S."/>
            <person name="Wang L."/>
            <person name="Savard J."/>
            <person name="Tautz D."/>
            <person name="Richards S."/>
            <person name="Weinstock G."/>
            <person name="Gibbs R.A."/>
            <person name="Liu Y."/>
            <person name="Worley K."/>
            <person name="Weinstock G."/>
            <person name="Elsik C.G."/>
            <person name="Reese J.T."/>
            <person name="Elhaik E."/>
            <person name="Landan G."/>
            <person name="Graur D."/>
            <person name="Arensburger P."/>
            <person name="Atkinson P."/>
            <person name="Beeman R.W."/>
            <person name="Beidler J."/>
            <person name="Brown S.J."/>
            <person name="Demuth J.P."/>
            <person name="Drury D.W."/>
            <person name="Du Y.Z."/>
            <person name="Fujiwara H."/>
            <person name="Lorenzen M."/>
            <person name="Maselli V."/>
            <person name="Osanai M."/>
            <person name="Park Y."/>
            <person name="Robertson H.M."/>
            <person name="Tu Z."/>
            <person name="Wang J.J."/>
            <person name="Wang S."/>
            <person name="Richards S."/>
            <person name="Song H."/>
            <person name="Zhang L."/>
            <person name="Sodergren E."/>
            <person name="Werner D."/>
            <person name="Stanke M."/>
            <person name="Morgenstern B."/>
            <person name="Solovyev V."/>
            <person name="Kosarev P."/>
            <person name="Brown G."/>
            <person name="Chen H.C."/>
            <person name="Ermolaeva O."/>
            <person name="Hlavina W."/>
            <person name="Kapustin Y."/>
            <person name="Kiryutin B."/>
            <person name="Kitts P."/>
            <person name="Maglott D."/>
            <person name="Pruitt K."/>
            <person name="Sapojnikov V."/>
            <person name="Souvorov A."/>
            <person name="Mackey A.J."/>
            <person name="Waterhouse R.M."/>
            <person name="Wyder S."/>
            <person name="Zdobnov E.M."/>
            <person name="Zdobnov E.M."/>
            <person name="Wyder S."/>
            <person name="Kriventseva E.V."/>
            <person name="Kadowaki T."/>
            <person name="Bork P."/>
            <person name="Aranda M."/>
            <person name="Bao R."/>
            <person name="Beermann A."/>
            <person name="Berns N."/>
            <person name="Bolognesi R."/>
            <person name="Bonneton F."/>
            <person name="Bopp D."/>
            <person name="Brown S.J."/>
            <person name="Bucher G."/>
            <person name="Butts T."/>
            <person name="Chaumot A."/>
            <person name="Denell R.E."/>
            <person name="Ferrier D.E."/>
            <person name="Friedrich M."/>
            <person name="Gordon C.M."/>
            <person name="Jindra M."/>
            <person name="Klingler M."/>
            <person name="Lan Q."/>
            <person name="Lattorff H.M."/>
            <person name="Laudet V."/>
            <person name="von Levetsow C."/>
            <person name="Liu Z."/>
            <person name="Lutz R."/>
            <person name="Lynch J.A."/>
            <person name="da Fonseca R.N."/>
            <person name="Posnien N."/>
            <person name="Reuter R."/>
            <person name="Roth S."/>
            <person name="Savard J."/>
            <person name="Schinko J.B."/>
            <person name="Schmitt C."/>
            <person name="Schoppmeier M."/>
            <person name="Schroder R."/>
            <person name="Shippy T.D."/>
            <person name="Simonnet F."/>
            <person name="Marques-Souza H."/>
            <person name="Tautz D."/>
            <person name="Tomoyasu Y."/>
            <person name="Trauner J."/>
            <person name="Van der Zee M."/>
            <person name="Vervoort M."/>
            <person name="Wittkopp N."/>
            <person name="Wimmer E.A."/>
            <person name="Yang X."/>
            <person name="Jones A.K."/>
            <person name="Sattelle D.B."/>
            <person name="Ebert P.R."/>
            <person name="Nelson D."/>
            <person name="Scott J.G."/>
            <person name="Beeman R.W."/>
            <person name="Muthukrishnan S."/>
            <person name="Kramer K.J."/>
            <person name="Arakane Y."/>
            <person name="Beeman R.W."/>
            <person name="Zhu Q."/>
            <person name="Hogenkamp D."/>
            <person name="Dixit R."/>
            <person name="Oppert B."/>
            <person name="Jiang H."/>
            <person name="Zou Z."/>
            <person name="Marshall J."/>
            <person name="Elpidina E."/>
            <person name="Vinokurov K."/>
            <person name="Oppert C."/>
            <person name="Zou Z."/>
            <person name="Evans J."/>
            <person name="Lu Z."/>
            <person name="Zhao P."/>
            <person name="Sumathipala N."/>
            <person name="Altincicek B."/>
            <person name="Vilcinskas A."/>
            <person name="Williams M."/>
            <person name="Hultmark D."/>
            <person name="Hetru C."/>
            <person name="Jiang H."/>
            <person name="Grimmelikhuijzen C.J."/>
            <person name="Hauser F."/>
            <person name="Cazzamali G."/>
            <person name="Williamson M."/>
            <person name="Park Y."/>
            <person name="Li B."/>
            <person name="Tanaka Y."/>
            <person name="Predel R."/>
            <person name="Neupert S."/>
            <person name="Schachtner J."/>
            <person name="Verleyen P."/>
            <person name="Raible F."/>
            <person name="Bork P."/>
            <person name="Friedrich M."/>
            <person name="Walden K.K."/>
            <person name="Robertson H.M."/>
            <person name="Angeli S."/>
            <person name="Foret S."/>
            <person name="Bucher G."/>
            <person name="Schuetz S."/>
            <person name="Maleszka R."/>
            <person name="Wimmer E.A."/>
            <person name="Beeman R.W."/>
            <person name="Lorenzen M."/>
            <person name="Tomoyasu Y."/>
            <person name="Miller S.C."/>
            <person name="Grossmann D."/>
            <person name="Bucher G."/>
        </authorList>
    </citation>
    <scope>NUCLEOTIDE SEQUENCE [LARGE SCALE GENOMIC DNA]</scope>
    <source>
        <strain evidence="1 2">Georgia GA2</strain>
    </source>
</reference>
<dbReference type="Proteomes" id="UP000007266">
    <property type="component" value="Linkage group 4"/>
</dbReference>
<evidence type="ECO:0000313" key="1">
    <source>
        <dbReference type="EMBL" id="EFA02553.1"/>
    </source>
</evidence>
<accession>D2A0R8</accession>
<dbReference type="AlphaFoldDB" id="D2A0R8"/>
<sequence>MGKKFALLLTPQRNMHIINDNVNYSDKTVREINPLGPIEKSSRSGTDIVGKFPKQSFNRSELMKLTSLPNGINLNPYWNRRLWKKYAGSGEKLR</sequence>
<organism evidence="1 2">
    <name type="scientific">Tribolium castaneum</name>
    <name type="common">Red flour beetle</name>
    <dbReference type="NCBI Taxonomy" id="7070"/>
    <lineage>
        <taxon>Eukaryota</taxon>
        <taxon>Metazoa</taxon>
        <taxon>Ecdysozoa</taxon>
        <taxon>Arthropoda</taxon>
        <taxon>Hexapoda</taxon>
        <taxon>Insecta</taxon>
        <taxon>Pterygota</taxon>
        <taxon>Neoptera</taxon>
        <taxon>Endopterygota</taxon>
        <taxon>Coleoptera</taxon>
        <taxon>Polyphaga</taxon>
        <taxon>Cucujiformia</taxon>
        <taxon>Tenebrionidae</taxon>
        <taxon>Tenebrionidae incertae sedis</taxon>
        <taxon>Tribolium</taxon>
    </lineage>
</organism>
<name>D2A0R8_TRICA</name>
<dbReference type="InParanoid" id="D2A0R8"/>
<dbReference type="HOGENOM" id="CLU_2389045_0_0_1"/>
<evidence type="ECO:0000313" key="2">
    <source>
        <dbReference type="Proteomes" id="UP000007266"/>
    </source>
</evidence>
<keyword evidence="2" id="KW-1185">Reference proteome</keyword>
<gene>
    <name evidence="1" type="primary">GLEAN_08259</name>
    <name evidence="1" type="ORF">TcasGA2_TC008259</name>
</gene>
<reference evidence="1 2" key="2">
    <citation type="journal article" date="2010" name="Nucleic Acids Res.">
        <title>BeetleBase in 2010: revisions to provide comprehensive genomic information for Tribolium castaneum.</title>
        <authorList>
            <person name="Kim H.S."/>
            <person name="Murphy T."/>
            <person name="Xia J."/>
            <person name="Caragea D."/>
            <person name="Park Y."/>
            <person name="Beeman R.W."/>
            <person name="Lorenzen M.D."/>
            <person name="Butcher S."/>
            <person name="Manak J.R."/>
            <person name="Brown S.J."/>
        </authorList>
    </citation>
    <scope>GENOME REANNOTATION</scope>
    <source>
        <strain evidence="1 2">Georgia GA2</strain>
    </source>
</reference>